<dbReference type="AlphaFoldDB" id="A0A7W9UVT7"/>
<evidence type="ECO:0000313" key="2">
    <source>
        <dbReference type="Proteomes" id="UP000585836"/>
    </source>
</evidence>
<proteinExistence type="predicted"/>
<comment type="caution">
    <text evidence="1">The sequence shown here is derived from an EMBL/GenBank/DDBJ whole genome shotgun (WGS) entry which is preliminary data.</text>
</comment>
<reference evidence="1 2" key="1">
    <citation type="submission" date="2020-08" db="EMBL/GenBank/DDBJ databases">
        <title>Genomic Encyclopedia of Type Strains, Phase III (KMG-III): the genomes of soil and plant-associated and newly described type strains.</title>
        <authorList>
            <person name="Whitman W."/>
        </authorList>
    </citation>
    <scope>NUCLEOTIDE SEQUENCE [LARGE SCALE GENOMIC DNA]</scope>
    <source>
        <strain evidence="1 2">CECT 3313</strain>
    </source>
</reference>
<accession>A0A7W9UVT7</accession>
<dbReference type="Proteomes" id="UP000585836">
    <property type="component" value="Unassembled WGS sequence"/>
</dbReference>
<evidence type="ECO:0000313" key="1">
    <source>
        <dbReference type="EMBL" id="MBB5932024.1"/>
    </source>
</evidence>
<sequence>MRTCFKTTGCNGWRTLRAGNWGVAATDVLDGTKFYLQFAGTSRATGLIDY</sequence>
<gene>
    <name evidence="1" type="ORF">FHS34_007533</name>
</gene>
<keyword evidence="2" id="KW-1185">Reference proteome</keyword>
<organism evidence="1 2">
    <name type="scientific">Streptomyces echinatus</name>
    <dbReference type="NCBI Taxonomy" id="67293"/>
    <lineage>
        <taxon>Bacteria</taxon>
        <taxon>Bacillati</taxon>
        <taxon>Actinomycetota</taxon>
        <taxon>Actinomycetes</taxon>
        <taxon>Kitasatosporales</taxon>
        <taxon>Streptomycetaceae</taxon>
        <taxon>Streptomyces</taxon>
    </lineage>
</organism>
<name>A0A7W9UVT7_9ACTN</name>
<dbReference type="EMBL" id="JACHJK010000020">
    <property type="protein sequence ID" value="MBB5932024.1"/>
    <property type="molecule type" value="Genomic_DNA"/>
</dbReference>
<protein>
    <submittedName>
        <fullName evidence="1">Uncharacterized protein</fullName>
    </submittedName>
</protein>